<dbReference type="Pfam" id="PF01011">
    <property type="entry name" value="PQQ"/>
    <property type="match status" value="1"/>
</dbReference>
<feature type="transmembrane region" description="Helical" evidence="5">
    <location>
        <begin position="88"/>
        <end position="109"/>
    </location>
</feature>
<accession>A0A0U4WTS6</accession>
<evidence type="ECO:0000256" key="3">
    <source>
        <dbReference type="ARBA" id="ARBA00023002"/>
    </source>
</evidence>
<keyword evidence="3" id="KW-0560">Oxidoreductase</keyword>
<dbReference type="AlphaFoldDB" id="A0A0U4WTS6"/>
<dbReference type="InterPro" id="IPR017511">
    <property type="entry name" value="PQQ_mDH"/>
</dbReference>
<feature type="transmembrane region" description="Helical" evidence="5">
    <location>
        <begin position="121"/>
        <end position="140"/>
    </location>
</feature>
<feature type="transmembrane region" description="Helical" evidence="5">
    <location>
        <begin position="12"/>
        <end position="36"/>
    </location>
</feature>
<evidence type="ECO:0000256" key="2">
    <source>
        <dbReference type="ARBA" id="ARBA00008156"/>
    </source>
</evidence>
<dbReference type="SMART" id="SM00564">
    <property type="entry name" value="PQQ"/>
    <property type="match status" value="5"/>
</dbReference>
<feature type="transmembrane region" description="Helical" evidence="5">
    <location>
        <begin position="42"/>
        <end position="59"/>
    </location>
</feature>
<feature type="transmembrane region" description="Helical" evidence="5">
    <location>
        <begin position="66"/>
        <end position="82"/>
    </location>
</feature>
<evidence type="ECO:0000256" key="5">
    <source>
        <dbReference type="SAM" id="Phobius"/>
    </source>
</evidence>
<dbReference type="GO" id="GO:0016020">
    <property type="term" value="C:membrane"/>
    <property type="evidence" value="ECO:0007669"/>
    <property type="project" value="InterPro"/>
</dbReference>
<dbReference type="NCBIfam" id="TIGR03074">
    <property type="entry name" value="PQQ_membr_DH"/>
    <property type="match status" value="1"/>
</dbReference>
<dbReference type="OrthoDB" id="9794322at2"/>
<feature type="region of interest" description="Disordered" evidence="4">
    <location>
        <begin position="286"/>
        <end position="309"/>
    </location>
</feature>
<dbReference type="Gene3D" id="2.140.10.10">
    <property type="entry name" value="Quinoprotein alcohol dehydrogenase-like superfamily"/>
    <property type="match status" value="1"/>
</dbReference>
<sequence length="810" mass="86773">MTVTSNARPGGLPARLLGILFILLGLALLGLGIKLATLGGSLYYLGGGVLLALSGYLLCIRRASGVWVYAFFLVVSTAWAVLEVQFDWWQLVPRLALWFVLGLVLLIPAFRRPLDSRSGGLPLVGSLVIAAVVALVAQFVNYNRLDGDLGRDTAGVESAAPTAADGDWPSYGRTAFGDRYSPLKQIDVNNVKNLEPVWTFRTGDIPGPNDPQETTAENTPLKVNGMLYVCTPHSQVIAVDPDSGKEIWRFDPKLSTQHADSFKGWAHMTCRGVAYHDDATYAGTTTAGQSPAAGSAVPVDEQSTPAASSCPRRLFLPTADTRLIALNADTGKVCSDFGDNGQVDLTANMGSFTPGGYYSTSPPAVTRNLVIIGGHVTDNVSTDEPSGVIRAYDVHSGKLVWNWDSGNPDATAPIAADGIYTRNSPNMWSMMAVDEKVGMVYLPMGNQMPDQWGGNRTPASEKYSAGVVALDIATGKVRWNYQFTHHDLWDMDVGGQPTLVDIKTDGGVKPALMASTKQGSIYVLDRTNGQPIYPIKETQVPQGAVEGDHTSPTQPVSSINLAAPTLKESDMWGGTPFDQALCRIAFREHRYEGIYTPPSTQGSIVYPGNFGVFDWGGISVDPVRQIAFLNPSYMAFTSKLVPREEIANQPARKSETEGIQPNKGAPYGVILSAFLSPLGLPCQAPAWGYVAGLDLTTGKLVYKHKNGTVRDNSPVPLPLPMGVPSLGGTVTTAGGVAFLSGTLDQYLRAYDVKNGKELWKGRLPAGGQTTPMTYTGKDGRQYVLVYTGGHGSLGTKQGDYVMAFALPEKK</sequence>
<dbReference type="InterPro" id="IPR018391">
    <property type="entry name" value="PQQ_b-propeller_rpt"/>
</dbReference>
<comment type="similarity">
    <text evidence="2">Belongs to the bacterial PQQ dehydrogenase family.</text>
</comment>
<protein>
    <submittedName>
        <fullName evidence="7">Glucose dehydrogenase</fullName>
    </submittedName>
</protein>
<reference evidence="7 8" key="1">
    <citation type="submission" date="2016-01" db="EMBL/GenBank/DDBJ databases">
        <title>Annotation of Pseudomonas oryzihabitans USDA-ARS-USMARC-56511.</title>
        <authorList>
            <person name="Harhay G.P."/>
            <person name="Harhay D.M."/>
            <person name="Smith T.P.L."/>
            <person name="Bono J.L."/>
            <person name="Heaton M.P."/>
            <person name="Clawson M.L."/>
            <person name="Chitko-Mckown C.G."/>
            <person name="Capik S.F."/>
            <person name="DeDonder K.D."/>
            <person name="Apley M.D."/>
            <person name="Lubbers B.V."/>
            <person name="White B.J."/>
            <person name="Larson R.L."/>
        </authorList>
    </citation>
    <scope>NUCLEOTIDE SEQUENCE [LARGE SCALE GENOMIC DNA]</scope>
    <source>
        <strain evidence="7 8">USDA-ARS-USMARC-56511</strain>
    </source>
</reference>
<feature type="domain" description="Pyrrolo-quinoline quinone repeat" evidence="6">
    <location>
        <begin position="168"/>
        <end position="783"/>
    </location>
</feature>
<dbReference type="InterPro" id="IPR011047">
    <property type="entry name" value="Quinoprotein_ADH-like_sf"/>
</dbReference>
<evidence type="ECO:0000313" key="8">
    <source>
        <dbReference type="Proteomes" id="UP000064137"/>
    </source>
</evidence>
<evidence type="ECO:0000256" key="4">
    <source>
        <dbReference type="SAM" id="MobiDB-lite"/>
    </source>
</evidence>
<dbReference type="PANTHER" id="PTHR32303:SF4">
    <property type="entry name" value="QUINOPROTEIN GLUCOSE DEHYDROGENASE"/>
    <property type="match status" value="1"/>
</dbReference>
<evidence type="ECO:0000256" key="1">
    <source>
        <dbReference type="ARBA" id="ARBA00001931"/>
    </source>
</evidence>
<name>A0A0U4WTS6_9PSED</name>
<evidence type="ECO:0000259" key="6">
    <source>
        <dbReference type="Pfam" id="PF01011"/>
    </source>
</evidence>
<dbReference type="PANTHER" id="PTHR32303">
    <property type="entry name" value="QUINOPROTEIN ALCOHOL DEHYDROGENASE (CYTOCHROME C)"/>
    <property type="match status" value="1"/>
</dbReference>
<gene>
    <name evidence="7" type="ORF">APT59_19205</name>
</gene>
<dbReference type="SUPFAM" id="SSF50998">
    <property type="entry name" value="Quinoprotein alcohol dehydrogenase-like"/>
    <property type="match status" value="1"/>
</dbReference>
<keyword evidence="5" id="KW-0812">Transmembrane</keyword>
<dbReference type="GO" id="GO:0048038">
    <property type="term" value="F:quinone binding"/>
    <property type="evidence" value="ECO:0007669"/>
    <property type="project" value="InterPro"/>
</dbReference>
<dbReference type="Proteomes" id="UP000064137">
    <property type="component" value="Chromosome"/>
</dbReference>
<comment type="cofactor">
    <cofactor evidence="1">
        <name>pyrroloquinoline quinone</name>
        <dbReference type="ChEBI" id="CHEBI:58442"/>
    </cofactor>
</comment>
<dbReference type="KEGG" id="por:APT59_19205"/>
<dbReference type="RefSeq" id="WP_059316328.1">
    <property type="nucleotide sequence ID" value="NZ_CP013987.1"/>
</dbReference>
<dbReference type="InterPro" id="IPR002372">
    <property type="entry name" value="PQQ_rpt_dom"/>
</dbReference>
<keyword evidence="5" id="KW-0472">Membrane</keyword>
<dbReference type="EMBL" id="CP013987">
    <property type="protein sequence ID" value="ALZ86227.1"/>
    <property type="molecule type" value="Genomic_DNA"/>
</dbReference>
<proteinExistence type="inferred from homology"/>
<keyword evidence="5" id="KW-1133">Transmembrane helix</keyword>
<evidence type="ECO:0000313" key="7">
    <source>
        <dbReference type="EMBL" id="ALZ86227.1"/>
    </source>
</evidence>
<dbReference type="CDD" id="cd10280">
    <property type="entry name" value="PQQ_mGDH"/>
    <property type="match status" value="1"/>
</dbReference>
<dbReference type="GO" id="GO:0008876">
    <property type="term" value="F:quinoprotein glucose dehydrogenase activity"/>
    <property type="evidence" value="ECO:0007669"/>
    <property type="project" value="TreeGrafter"/>
</dbReference>
<organism evidence="7 8">
    <name type="scientific">Pseudomonas oryzihabitans</name>
    <dbReference type="NCBI Taxonomy" id="47885"/>
    <lineage>
        <taxon>Bacteria</taxon>
        <taxon>Pseudomonadati</taxon>
        <taxon>Pseudomonadota</taxon>
        <taxon>Gammaproteobacteria</taxon>
        <taxon>Pseudomonadales</taxon>
        <taxon>Pseudomonadaceae</taxon>
        <taxon>Pseudomonas</taxon>
    </lineage>
</organism>